<feature type="region of interest" description="Disordered" evidence="1">
    <location>
        <begin position="1"/>
        <end position="38"/>
    </location>
</feature>
<dbReference type="Proteomes" id="UP000434957">
    <property type="component" value="Unassembled WGS sequence"/>
</dbReference>
<evidence type="ECO:0000313" key="2">
    <source>
        <dbReference type="EMBL" id="KAE9290367.1"/>
    </source>
</evidence>
<keyword evidence="3" id="KW-1185">Reference proteome</keyword>
<name>A0A6A4CF63_9STRA</name>
<sequence>KAEQPANANDAKDDKKDKDGKGGEAKKEEKKDDDKDAVVKDDKDDSFALLLDHEYTMNSIMNLGSAQKALSDMAGKQTASIKDEELFVSSYIGLLWKAAIVCVDKTLFDTIANRLRNADPSLLGPSIQYLSQYESSADEKDDKAAVVVSVVPKRVQWLKDQIEVLEKPFSWEMREAEFPNNAEIQSFLQGPEESMETKEAKKFDNLQEAGKYAAKWMNEKQTKCWFEMEAHEKEGETFVTITKTRDWFLKQQSDLVLYRKELRRLVDRYVETTNDIFF</sequence>
<gene>
    <name evidence="2" type="ORF">PR003_g25311</name>
</gene>
<comment type="caution">
    <text evidence="2">The sequence shown here is derived from an EMBL/GenBank/DDBJ whole genome shotgun (WGS) entry which is preliminary data.</text>
</comment>
<dbReference type="AlphaFoldDB" id="A0A6A4CF63"/>
<accession>A0A6A4CF63</accession>
<protein>
    <submittedName>
        <fullName evidence="2">Uncharacterized protein</fullName>
    </submittedName>
</protein>
<evidence type="ECO:0000313" key="3">
    <source>
        <dbReference type="Proteomes" id="UP000434957"/>
    </source>
</evidence>
<organism evidence="2 3">
    <name type="scientific">Phytophthora rubi</name>
    <dbReference type="NCBI Taxonomy" id="129364"/>
    <lineage>
        <taxon>Eukaryota</taxon>
        <taxon>Sar</taxon>
        <taxon>Stramenopiles</taxon>
        <taxon>Oomycota</taxon>
        <taxon>Peronosporomycetes</taxon>
        <taxon>Peronosporales</taxon>
        <taxon>Peronosporaceae</taxon>
        <taxon>Phytophthora</taxon>
    </lineage>
</organism>
<evidence type="ECO:0000256" key="1">
    <source>
        <dbReference type="SAM" id="MobiDB-lite"/>
    </source>
</evidence>
<feature type="compositionally biased region" description="Basic and acidic residues" evidence="1">
    <location>
        <begin position="10"/>
        <end position="38"/>
    </location>
</feature>
<feature type="non-terminal residue" evidence="2">
    <location>
        <position position="1"/>
    </location>
</feature>
<dbReference type="EMBL" id="QXFT01003010">
    <property type="protein sequence ID" value="KAE9290367.1"/>
    <property type="molecule type" value="Genomic_DNA"/>
</dbReference>
<reference evidence="2 3" key="1">
    <citation type="submission" date="2018-08" db="EMBL/GenBank/DDBJ databases">
        <title>Genomic investigation of the strawberry pathogen Phytophthora fragariae indicates pathogenicity is determined by transcriptional variation in three key races.</title>
        <authorList>
            <person name="Adams T.M."/>
            <person name="Armitage A.D."/>
            <person name="Sobczyk M.K."/>
            <person name="Bates H.J."/>
            <person name="Dunwell J.M."/>
            <person name="Nellist C.F."/>
            <person name="Harrison R.J."/>
        </authorList>
    </citation>
    <scope>NUCLEOTIDE SEQUENCE [LARGE SCALE GENOMIC DNA]</scope>
    <source>
        <strain evidence="2 3">SCRP333</strain>
    </source>
</reference>
<proteinExistence type="predicted"/>